<feature type="domain" description="Electron transfer flavoprotein alpha/beta-subunit N-terminal" evidence="8">
    <location>
        <begin position="23"/>
        <end position="213"/>
    </location>
</feature>
<evidence type="ECO:0000256" key="6">
    <source>
        <dbReference type="ARBA" id="ARBA00022982"/>
    </source>
</evidence>
<dbReference type="CDD" id="cd01714">
    <property type="entry name" value="ETF_beta"/>
    <property type="match status" value="1"/>
</dbReference>
<dbReference type="PANTHER" id="PTHR21294:SF8">
    <property type="entry name" value="ELECTRON TRANSFER FLAVOPROTEIN SUBUNIT BETA"/>
    <property type="match status" value="1"/>
</dbReference>
<dbReference type="OrthoDB" id="9804960at2"/>
<dbReference type="RefSeq" id="WP_091488168.1">
    <property type="nucleotide sequence ID" value="NZ_LT629692.1"/>
</dbReference>
<keyword evidence="10" id="KW-1185">Reference proteome</keyword>
<dbReference type="Gene3D" id="3.40.50.620">
    <property type="entry name" value="HUPs"/>
    <property type="match status" value="1"/>
</dbReference>
<dbReference type="AlphaFoldDB" id="A0A1G7XKW2"/>
<evidence type="ECO:0000313" key="9">
    <source>
        <dbReference type="EMBL" id="SDG84716.1"/>
    </source>
</evidence>
<dbReference type="InterPro" id="IPR012255">
    <property type="entry name" value="ETF_b"/>
</dbReference>
<accession>A0A1G7XKW2</accession>
<dbReference type="Pfam" id="PF01012">
    <property type="entry name" value="ETF"/>
    <property type="match status" value="1"/>
</dbReference>
<dbReference type="GO" id="GO:0005829">
    <property type="term" value="C:cytosol"/>
    <property type="evidence" value="ECO:0007669"/>
    <property type="project" value="TreeGrafter"/>
</dbReference>
<evidence type="ECO:0000256" key="4">
    <source>
        <dbReference type="ARBA" id="ARBA00016797"/>
    </source>
</evidence>
<comment type="subunit">
    <text evidence="3">Heterodimer of an alpha and a beta subunit.</text>
</comment>
<keyword evidence="6" id="KW-0249">Electron transport</keyword>
<dbReference type="PIRSF" id="PIRSF000090">
    <property type="entry name" value="Beta-ETF"/>
    <property type="match status" value="1"/>
</dbReference>
<gene>
    <name evidence="9" type="ORF">SAMN04489810_1456</name>
</gene>
<dbReference type="EMBL" id="LT629692">
    <property type="protein sequence ID" value="SDG84716.1"/>
    <property type="molecule type" value="Genomic_DNA"/>
</dbReference>
<evidence type="ECO:0000256" key="1">
    <source>
        <dbReference type="ARBA" id="ARBA00001974"/>
    </source>
</evidence>
<evidence type="ECO:0000256" key="5">
    <source>
        <dbReference type="ARBA" id="ARBA00022448"/>
    </source>
</evidence>
<keyword evidence="5" id="KW-0813">Transport</keyword>
<organism evidence="9 10">
    <name type="scientific">Microbacterium pygmaeum</name>
    <dbReference type="NCBI Taxonomy" id="370764"/>
    <lineage>
        <taxon>Bacteria</taxon>
        <taxon>Bacillati</taxon>
        <taxon>Actinomycetota</taxon>
        <taxon>Actinomycetes</taxon>
        <taxon>Micrococcales</taxon>
        <taxon>Microbacteriaceae</taxon>
        <taxon>Microbacterium</taxon>
    </lineage>
</organism>
<reference evidence="9 10" key="1">
    <citation type="submission" date="2016-10" db="EMBL/GenBank/DDBJ databases">
        <authorList>
            <person name="de Groot N.N."/>
        </authorList>
    </citation>
    <scope>NUCLEOTIDE SEQUENCE [LARGE SCALE GENOMIC DNA]</scope>
    <source>
        <strain evidence="9 10">DSM 23142</strain>
    </source>
</reference>
<dbReference type="SUPFAM" id="SSF52402">
    <property type="entry name" value="Adenine nucleotide alpha hydrolases-like"/>
    <property type="match status" value="1"/>
</dbReference>
<proteinExistence type="inferred from homology"/>
<dbReference type="SMART" id="SM00893">
    <property type="entry name" value="ETF"/>
    <property type="match status" value="1"/>
</dbReference>
<dbReference type="InterPro" id="IPR014729">
    <property type="entry name" value="Rossmann-like_a/b/a_fold"/>
</dbReference>
<dbReference type="InterPro" id="IPR033948">
    <property type="entry name" value="ETF_beta_N"/>
</dbReference>
<evidence type="ECO:0000256" key="3">
    <source>
        <dbReference type="ARBA" id="ARBA00011355"/>
    </source>
</evidence>
<protein>
    <recommendedName>
        <fullName evidence="4">Electron transfer flavoprotein subunit beta</fullName>
    </recommendedName>
</protein>
<evidence type="ECO:0000259" key="8">
    <source>
        <dbReference type="SMART" id="SM00893"/>
    </source>
</evidence>
<comment type="cofactor">
    <cofactor evidence="1">
        <name>FAD</name>
        <dbReference type="ChEBI" id="CHEBI:57692"/>
    </cofactor>
</comment>
<comment type="function">
    <text evidence="7">The electron transfer flavoprotein serves as a specific electron acceptor for other dehydrogenases. It transfers the electrons to the main respiratory chain via ETF-ubiquinone oxidoreductase (ETF dehydrogenase).</text>
</comment>
<evidence type="ECO:0000256" key="7">
    <source>
        <dbReference type="ARBA" id="ARBA00025649"/>
    </source>
</evidence>
<dbReference type="STRING" id="370764.SAMN04489810_1456"/>
<comment type="similarity">
    <text evidence="2">Belongs to the ETF beta-subunit/FixA family.</text>
</comment>
<dbReference type="InterPro" id="IPR014730">
    <property type="entry name" value="ETF_a/b_N"/>
</dbReference>
<sequence length="258" mass="27036">MKIVVLMKEVPDTYGDRKLDVATGLADRAASEAVPDEINERALEVALHYADQNDAVEVTLLSMAPADATATIRKGLAMGAHSAVHVVDDALRGADMGLTALVLSTAITQRGFDLVIAGNRSTDGASGMLPAMIAERLDVPSLTSLNDVEIGAAQITGQRSSDGATLVVTAALPAVISVTESLPDARFPNFKGIMAAKKKPIETVTIESLTLSSDEHTTPRSIVIAAREKPARTAGIKVVDTGDAGRQLADFLVQNRLV</sequence>
<dbReference type="Proteomes" id="UP000199009">
    <property type="component" value="Chromosome I"/>
</dbReference>
<evidence type="ECO:0000313" key="10">
    <source>
        <dbReference type="Proteomes" id="UP000199009"/>
    </source>
</evidence>
<name>A0A1G7XKW2_9MICO</name>
<dbReference type="GO" id="GO:0009055">
    <property type="term" value="F:electron transfer activity"/>
    <property type="evidence" value="ECO:0007669"/>
    <property type="project" value="InterPro"/>
</dbReference>
<dbReference type="PANTHER" id="PTHR21294">
    <property type="entry name" value="ELECTRON TRANSFER FLAVOPROTEIN BETA-SUBUNIT"/>
    <property type="match status" value="1"/>
</dbReference>
<evidence type="ECO:0000256" key="2">
    <source>
        <dbReference type="ARBA" id="ARBA00007557"/>
    </source>
</evidence>